<dbReference type="RefSeq" id="WP_220582439.1">
    <property type="nucleotide sequence ID" value="NZ_RKLT01000030.1"/>
</dbReference>
<dbReference type="InterPro" id="IPR012951">
    <property type="entry name" value="BBE"/>
</dbReference>
<organism evidence="2 3">
    <name type="scientific">Haloarcula nitratireducens</name>
    <dbReference type="NCBI Taxonomy" id="2487749"/>
    <lineage>
        <taxon>Archaea</taxon>
        <taxon>Methanobacteriati</taxon>
        <taxon>Methanobacteriota</taxon>
        <taxon>Stenosarchaea group</taxon>
        <taxon>Halobacteria</taxon>
        <taxon>Halobacteriales</taxon>
        <taxon>Haloarculaceae</taxon>
        <taxon>Haloarcula</taxon>
    </lineage>
</organism>
<protein>
    <submittedName>
        <fullName evidence="2">BBE domain-containing protein</fullName>
    </submittedName>
</protein>
<dbReference type="Gene3D" id="3.40.462.20">
    <property type="match status" value="1"/>
</dbReference>
<gene>
    <name evidence="2" type="ORF">EGH23_23595</name>
</gene>
<dbReference type="GO" id="GO:0050660">
    <property type="term" value="F:flavin adenine dinucleotide binding"/>
    <property type="evidence" value="ECO:0007669"/>
    <property type="project" value="InterPro"/>
</dbReference>
<feature type="domain" description="Berberine/berberine-like" evidence="1">
    <location>
        <begin position="140"/>
        <end position="184"/>
    </location>
</feature>
<dbReference type="AlphaFoldDB" id="A0AAW4PJG8"/>
<name>A0AAW4PJG8_9EURY</name>
<accession>A0AAW4PJG8</accession>
<evidence type="ECO:0000313" key="3">
    <source>
        <dbReference type="Proteomes" id="UP001430455"/>
    </source>
</evidence>
<evidence type="ECO:0000259" key="1">
    <source>
        <dbReference type="Pfam" id="PF08031"/>
    </source>
</evidence>
<dbReference type="EMBL" id="RKLT01000030">
    <property type="protein sequence ID" value="MBX0297854.1"/>
    <property type="molecule type" value="Genomic_DNA"/>
</dbReference>
<keyword evidence="3" id="KW-1185">Reference proteome</keyword>
<sequence>MDDTEAALAPLRTLGDPVVDLLAERPYIQQQSYLDATEPKGDHYYWKTEFAAELSGDLLSTVRDLAAENPIPDGQLVIAHIGGALNERDDDDGAVNNRDARFAYGAAGRWDPDDPNGGAYREWVRTAWDQLRPYSTGGNYINFQTADEDEERIRATYGDNFARLVEIKAQYDPENVFRVNRNIRPNE</sequence>
<dbReference type="Pfam" id="PF08031">
    <property type="entry name" value="BBE"/>
    <property type="match status" value="1"/>
</dbReference>
<evidence type="ECO:0000313" key="2">
    <source>
        <dbReference type="EMBL" id="MBX0297854.1"/>
    </source>
</evidence>
<reference evidence="2 3" key="1">
    <citation type="submission" date="2021-06" db="EMBL/GenBank/DDBJ databases">
        <title>Halomicroarcula sp. a new haloarchaeum isolated from saline soil.</title>
        <authorList>
            <person name="Duran-Viseras A."/>
            <person name="Sanchez-Porro C."/>
            <person name="Ventosa A."/>
        </authorList>
    </citation>
    <scope>NUCLEOTIDE SEQUENCE [LARGE SCALE GENOMIC DNA]</scope>
    <source>
        <strain evidence="2 3">F27</strain>
    </source>
</reference>
<dbReference type="GO" id="GO:0016491">
    <property type="term" value="F:oxidoreductase activity"/>
    <property type="evidence" value="ECO:0007669"/>
    <property type="project" value="InterPro"/>
</dbReference>
<dbReference type="Proteomes" id="UP001430455">
    <property type="component" value="Unassembled WGS sequence"/>
</dbReference>
<proteinExistence type="predicted"/>
<comment type="caution">
    <text evidence="2">The sequence shown here is derived from an EMBL/GenBank/DDBJ whole genome shotgun (WGS) entry which is preliminary data.</text>
</comment>